<evidence type="ECO:0000313" key="3">
    <source>
        <dbReference type="Proteomes" id="UP000019478"/>
    </source>
</evidence>
<proteinExistence type="predicted"/>
<dbReference type="GeneID" id="19166399"/>
<dbReference type="OrthoDB" id="4161447at2759"/>
<feature type="transmembrane region" description="Helical" evidence="1">
    <location>
        <begin position="94"/>
        <end position="116"/>
    </location>
</feature>
<dbReference type="Proteomes" id="UP000019478">
    <property type="component" value="Unassembled WGS sequence"/>
</dbReference>
<accession>W9Y8L9</accession>
<dbReference type="STRING" id="1182542.W9Y8L9"/>
<gene>
    <name evidence="2" type="ORF">A1O3_02268</name>
</gene>
<keyword evidence="3" id="KW-1185">Reference proteome</keyword>
<dbReference type="HOGENOM" id="CLU_075103_0_0_1"/>
<keyword evidence="1" id="KW-0472">Membrane</keyword>
<dbReference type="AlphaFoldDB" id="W9Y8L9"/>
<organism evidence="2 3">
    <name type="scientific">Capronia epimyces CBS 606.96</name>
    <dbReference type="NCBI Taxonomy" id="1182542"/>
    <lineage>
        <taxon>Eukaryota</taxon>
        <taxon>Fungi</taxon>
        <taxon>Dikarya</taxon>
        <taxon>Ascomycota</taxon>
        <taxon>Pezizomycotina</taxon>
        <taxon>Eurotiomycetes</taxon>
        <taxon>Chaetothyriomycetidae</taxon>
        <taxon>Chaetothyriales</taxon>
        <taxon>Herpotrichiellaceae</taxon>
        <taxon>Capronia</taxon>
    </lineage>
</organism>
<name>W9Y8L9_9EURO</name>
<dbReference type="eggNOG" id="ENOG502R4XB">
    <property type="taxonomic scope" value="Eukaryota"/>
</dbReference>
<reference evidence="2 3" key="1">
    <citation type="submission" date="2013-03" db="EMBL/GenBank/DDBJ databases">
        <title>The Genome Sequence of Capronia epimyces CBS 606.96.</title>
        <authorList>
            <consortium name="The Broad Institute Genomics Platform"/>
            <person name="Cuomo C."/>
            <person name="de Hoog S."/>
            <person name="Gorbushina A."/>
            <person name="Walker B."/>
            <person name="Young S.K."/>
            <person name="Zeng Q."/>
            <person name="Gargeya S."/>
            <person name="Fitzgerald M."/>
            <person name="Haas B."/>
            <person name="Abouelleil A."/>
            <person name="Allen A.W."/>
            <person name="Alvarado L."/>
            <person name="Arachchi H.M."/>
            <person name="Berlin A.M."/>
            <person name="Chapman S.B."/>
            <person name="Gainer-Dewar J."/>
            <person name="Goldberg J."/>
            <person name="Griggs A."/>
            <person name="Gujja S."/>
            <person name="Hansen M."/>
            <person name="Howarth C."/>
            <person name="Imamovic A."/>
            <person name="Ireland A."/>
            <person name="Larimer J."/>
            <person name="McCowan C."/>
            <person name="Murphy C."/>
            <person name="Pearson M."/>
            <person name="Poon T.W."/>
            <person name="Priest M."/>
            <person name="Roberts A."/>
            <person name="Saif S."/>
            <person name="Shea T."/>
            <person name="Sisk P."/>
            <person name="Sykes S."/>
            <person name="Wortman J."/>
            <person name="Nusbaum C."/>
            <person name="Birren B."/>
        </authorList>
    </citation>
    <scope>NUCLEOTIDE SEQUENCE [LARGE SCALE GENOMIC DNA]</scope>
    <source>
        <strain evidence="2 3">CBS 606.96</strain>
    </source>
</reference>
<keyword evidence="1" id="KW-0812">Transmembrane</keyword>
<feature type="transmembrane region" description="Helical" evidence="1">
    <location>
        <begin position="136"/>
        <end position="155"/>
    </location>
</feature>
<keyword evidence="1" id="KW-1133">Transmembrane helix</keyword>
<comment type="caution">
    <text evidence="2">The sequence shown here is derived from an EMBL/GenBank/DDBJ whole genome shotgun (WGS) entry which is preliminary data.</text>
</comment>
<protein>
    <submittedName>
        <fullName evidence="2">Uncharacterized protein</fullName>
    </submittedName>
</protein>
<sequence>MSFATETVTATTTDLIPSTTLEDVTITVTSHLHTTLSATHGQTITIFSPSLVPPSSPTTKYTPGVITTTETSTATVTELDVYLQNARGSLYSTWVISLSAPAGSATSSTPLIPWVYVVEPQDGGWNSWSKGAKAGLIVGVVLAAMLLVAILLCCCKKRNIWFVHGWPGSAQVDVAPPPNPGPSIVQPTIVNGPLMPYPPGQLNYGHGYAQGMRGGGGSRRYFTQSYKEWFGKKQGQRKD</sequence>
<evidence type="ECO:0000313" key="2">
    <source>
        <dbReference type="EMBL" id="EXJ89202.1"/>
    </source>
</evidence>
<evidence type="ECO:0000256" key="1">
    <source>
        <dbReference type="SAM" id="Phobius"/>
    </source>
</evidence>
<dbReference type="RefSeq" id="XP_007730599.1">
    <property type="nucleotide sequence ID" value="XM_007732409.1"/>
</dbReference>
<dbReference type="EMBL" id="AMGY01000002">
    <property type="protein sequence ID" value="EXJ89202.1"/>
    <property type="molecule type" value="Genomic_DNA"/>
</dbReference>